<organism evidence="1 2">
    <name type="scientific">Micromonospora jinlongensis</name>
    <dbReference type="NCBI Taxonomy" id="1287877"/>
    <lineage>
        <taxon>Bacteria</taxon>
        <taxon>Bacillati</taxon>
        <taxon>Actinomycetota</taxon>
        <taxon>Actinomycetes</taxon>
        <taxon>Micromonosporales</taxon>
        <taxon>Micromonosporaceae</taxon>
        <taxon>Micromonospora</taxon>
    </lineage>
</organism>
<comment type="caution">
    <text evidence="1">The sequence shown here is derived from an EMBL/GenBank/DDBJ whole genome shotgun (WGS) entry which is preliminary data.</text>
</comment>
<protein>
    <submittedName>
        <fullName evidence="1">Uncharacterized protein</fullName>
    </submittedName>
</protein>
<evidence type="ECO:0000313" key="2">
    <source>
        <dbReference type="Proteomes" id="UP000523545"/>
    </source>
</evidence>
<dbReference type="AlphaFoldDB" id="A0A7Z0BGA0"/>
<proteinExistence type="predicted"/>
<dbReference type="Proteomes" id="UP000523545">
    <property type="component" value="Unassembled WGS sequence"/>
</dbReference>
<gene>
    <name evidence="1" type="ORF">HNR22_004482</name>
</gene>
<evidence type="ECO:0000313" key="1">
    <source>
        <dbReference type="EMBL" id="NYH44755.1"/>
    </source>
</evidence>
<reference evidence="1 2" key="1">
    <citation type="submission" date="2020-07" db="EMBL/GenBank/DDBJ databases">
        <title>Sequencing the genomes of 1000 actinobacteria strains.</title>
        <authorList>
            <person name="Klenk H.-P."/>
        </authorList>
    </citation>
    <scope>NUCLEOTIDE SEQUENCE [LARGE SCALE GENOMIC DNA]</scope>
    <source>
        <strain evidence="1 2">DSM 45876</strain>
    </source>
</reference>
<dbReference type="EMBL" id="JACCHK010000001">
    <property type="protein sequence ID" value="NYH44755.1"/>
    <property type="molecule type" value="Genomic_DNA"/>
</dbReference>
<keyword evidence="2" id="KW-1185">Reference proteome</keyword>
<accession>A0A7Z0BGA0</accession>
<dbReference type="RefSeq" id="WP_179781985.1">
    <property type="nucleotide sequence ID" value="NZ_JACCHK010000001.1"/>
</dbReference>
<name>A0A7Z0BGA0_9ACTN</name>
<sequence>MKPFAVHRAALSISYGFFVLRDVWCDAGDDNESLRDAQGQVAGASTYQITVPASSYPPKVGLELRVWASEPASDGGFWDGCRELELHCPTGELVVELIAAGGAVGITLPQGAGVYGVRVHQADTEEFLIELWWRTPLPPADDDEDFYGDLWT</sequence>